<feature type="region of interest" description="Disordered" evidence="1">
    <location>
        <begin position="114"/>
        <end position="147"/>
    </location>
</feature>
<dbReference type="AlphaFoldDB" id="A0A6C0LRU8"/>
<protein>
    <submittedName>
        <fullName evidence="3">Uncharacterized protein</fullName>
    </submittedName>
</protein>
<feature type="compositionally biased region" description="Acidic residues" evidence="1">
    <location>
        <begin position="137"/>
        <end position="147"/>
    </location>
</feature>
<evidence type="ECO:0000256" key="1">
    <source>
        <dbReference type="SAM" id="MobiDB-lite"/>
    </source>
</evidence>
<organism evidence="3">
    <name type="scientific">viral metagenome</name>
    <dbReference type="NCBI Taxonomy" id="1070528"/>
    <lineage>
        <taxon>unclassified sequences</taxon>
        <taxon>metagenomes</taxon>
        <taxon>organismal metagenomes</taxon>
    </lineage>
</organism>
<keyword evidence="2" id="KW-0812">Transmembrane</keyword>
<feature type="transmembrane region" description="Helical" evidence="2">
    <location>
        <begin position="6"/>
        <end position="25"/>
    </location>
</feature>
<evidence type="ECO:0000256" key="2">
    <source>
        <dbReference type="SAM" id="Phobius"/>
    </source>
</evidence>
<name>A0A6C0LRU8_9ZZZZ</name>
<keyword evidence="2" id="KW-0472">Membrane</keyword>
<accession>A0A6C0LRU8</accession>
<sequence length="147" mass="16382">MAEDNSVTARFVLGLAIVAGIYMFWKMFIHRESLATKLEKRGYSNDVIQPIGAPDVATQLQDHKRDQKMLEQHNAVNNTPPSDEAIKPPVIARLEQTVDELKQDPDHQRIASARMSLGEQRNKINEVLANAGGGGDMAEEDEGDWDD</sequence>
<reference evidence="3" key="1">
    <citation type="journal article" date="2020" name="Nature">
        <title>Giant virus diversity and host interactions through global metagenomics.</title>
        <authorList>
            <person name="Schulz F."/>
            <person name="Roux S."/>
            <person name="Paez-Espino D."/>
            <person name="Jungbluth S."/>
            <person name="Walsh D.A."/>
            <person name="Denef V.J."/>
            <person name="McMahon K.D."/>
            <person name="Konstantinidis K.T."/>
            <person name="Eloe-Fadrosh E.A."/>
            <person name="Kyrpides N.C."/>
            <person name="Woyke T."/>
        </authorList>
    </citation>
    <scope>NUCLEOTIDE SEQUENCE</scope>
    <source>
        <strain evidence="3">GVMAG-S-1016704-121</strain>
    </source>
</reference>
<evidence type="ECO:0000313" key="3">
    <source>
        <dbReference type="EMBL" id="QHU33596.1"/>
    </source>
</evidence>
<dbReference type="EMBL" id="MN740559">
    <property type="protein sequence ID" value="QHU33596.1"/>
    <property type="molecule type" value="Genomic_DNA"/>
</dbReference>
<keyword evidence="2" id="KW-1133">Transmembrane helix</keyword>
<proteinExistence type="predicted"/>